<feature type="compositionally biased region" description="Polar residues" evidence="1">
    <location>
        <begin position="129"/>
        <end position="142"/>
    </location>
</feature>
<evidence type="ECO:0000313" key="5">
    <source>
        <dbReference type="WBParaSite" id="ASIM_0001830901-mRNA-1"/>
    </source>
</evidence>
<proteinExistence type="predicted"/>
<reference evidence="3 4" key="2">
    <citation type="submission" date="2018-11" db="EMBL/GenBank/DDBJ databases">
        <authorList>
            <consortium name="Pathogen Informatics"/>
        </authorList>
    </citation>
    <scope>NUCLEOTIDE SEQUENCE [LARGE SCALE GENOMIC DNA]</scope>
</reference>
<accession>A0A0M3KBG2</accession>
<feature type="compositionally biased region" description="Low complexity" evidence="1">
    <location>
        <begin position="166"/>
        <end position="176"/>
    </location>
</feature>
<gene>
    <name evidence="3" type="ORF">ASIM_LOCUS17710</name>
</gene>
<dbReference type="EMBL" id="UYRR01034477">
    <property type="protein sequence ID" value="VDK61186.1"/>
    <property type="molecule type" value="Genomic_DNA"/>
</dbReference>
<dbReference type="AlphaFoldDB" id="A0A0M3KBG2"/>
<feature type="region of interest" description="Disordered" evidence="1">
    <location>
        <begin position="224"/>
        <end position="244"/>
    </location>
</feature>
<dbReference type="WBParaSite" id="ASIM_0001830901-mRNA-1">
    <property type="protein sequence ID" value="ASIM_0001830901-mRNA-1"/>
    <property type="gene ID" value="ASIM_0001830901"/>
</dbReference>
<feature type="chain" id="PRO_5043121364" evidence="2">
    <location>
        <begin position="24"/>
        <end position="244"/>
    </location>
</feature>
<protein>
    <submittedName>
        <fullName evidence="5">4Fe-4S ferredoxin-type domain-containing protein</fullName>
    </submittedName>
</protein>
<reference evidence="5" key="1">
    <citation type="submission" date="2017-02" db="UniProtKB">
        <authorList>
            <consortium name="WormBaseParasite"/>
        </authorList>
    </citation>
    <scope>IDENTIFICATION</scope>
</reference>
<keyword evidence="4" id="KW-1185">Reference proteome</keyword>
<evidence type="ECO:0000256" key="2">
    <source>
        <dbReference type="SAM" id="SignalP"/>
    </source>
</evidence>
<organism evidence="5">
    <name type="scientific">Anisakis simplex</name>
    <name type="common">Herring worm</name>
    <dbReference type="NCBI Taxonomy" id="6269"/>
    <lineage>
        <taxon>Eukaryota</taxon>
        <taxon>Metazoa</taxon>
        <taxon>Ecdysozoa</taxon>
        <taxon>Nematoda</taxon>
        <taxon>Chromadorea</taxon>
        <taxon>Rhabditida</taxon>
        <taxon>Spirurina</taxon>
        <taxon>Ascaridomorpha</taxon>
        <taxon>Ascaridoidea</taxon>
        <taxon>Anisakidae</taxon>
        <taxon>Anisakis</taxon>
        <taxon>Anisakis simplex complex</taxon>
    </lineage>
</organism>
<feature type="signal peptide" evidence="2">
    <location>
        <begin position="1"/>
        <end position="23"/>
    </location>
</feature>
<evidence type="ECO:0000313" key="4">
    <source>
        <dbReference type="Proteomes" id="UP000267096"/>
    </source>
</evidence>
<feature type="compositionally biased region" description="Polar residues" evidence="1">
    <location>
        <begin position="188"/>
        <end position="200"/>
    </location>
</feature>
<evidence type="ECO:0000256" key="1">
    <source>
        <dbReference type="SAM" id="MobiDB-lite"/>
    </source>
</evidence>
<feature type="compositionally biased region" description="Basic residues" evidence="1">
    <location>
        <begin position="146"/>
        <end position="157"/>
    </location>
</feature>
<feature type="region of interest" description="Disordered" evidence="1">
    <location>
        <begin position="124"/>
        <end position="200"/>
    </location>
</feature>
<dbReference type="Proteomes" id="UP000267096">
    <property type="component" value="Unassembled WGS sequence"/>
</dbReference>
<sequence>MAGGLILPTLMLIGGLGINVSVAHVPESQKLAVSSTTEGEYVAHLVTEKEEDNGSPLCLIIAKTGKAIDAPCSRCSSCNVVCKTFIKHSSESITVENAPNPQKISVVPALIRRYQILESAPSITPERAVTSTGTKKTTIDSQTSRKSTRRSTTKAVKRATLTPVGSSLTSSISASSNKTTGPGEPSGNVRTTEPDSIQPTMSEMTEWNGTENEINETEKVGILISFQSPRKRRRNPGRYTHKGF</sequence>
<name>A0A0M3KBG2_ANISI</name>
<keyword evidence="2" id="KW-0732">Signal</keyword>
<feature type="compositionally biased region" description="Basic residues" evidence="1">
    <location>
        <begin position="229"/>
        <end position="244"/>
    </location>
</feature>
<evidence type="ECO:0000313" key="3">
    <source>
        <dbReference type="EMBL" id="VDK61186.1"/>
    </source>
</evidence>